<dbReference type="OrthoDB" id="412600at2759"/>
<evidence type="ECO:0000313" key="3">
    <source>
        <dbReference type="Proteomes" id="UP000792457"/>
    </source>
</evidence>
<feature type="compositionally biased region" description="Pro residues" evidence="1">
    <location>
        <begin position="353"/>
        <end position="362"/>
    </location>
</feature>
<evidence type="ECO:0000313" key="2">
    <source>
        <dbReference type="EMBL" id="KAG8236030.1"/>
    </source>
</evidence>
<reference evidence="2" key="1">
    <citation type="submission" date="2013-04" db="EMBL/GenBank/DDBJ databases">
        <authorList>
            <person name="Qu J."/>
            <person name="Murali S.C."/>
            <person name="Bandaranaike D."/>
            <person name="Bellair M."/>
            <person name="Blankenburg K."/>
            <person name="Chao H."/>
            <person name="Dinh H."/>
            <person name="Doddapaneni H."/>
            <person name="Downs B."/>
            <person name="Dugan-Rocha S."/>
            <person name="Elkadiri S."/>
            <person name="Gnanaolivu R.D."/>
            <person name="Hernandez B."/>
            <person name="Javaid M."/>
            <person name="Jayaseelan J.C."/>
            <person name="Lee S."/>
            <person name="Li M."/>
            <person name="Ming W."/>
            <person name="Munidasa M."/>
            <person name="Muniz J."/>
            <person name="Nguyen L."/>
            <person name="Ongeri F."/>
            <person name="Osuji N."/>
            <person name="Pu L.-L."/>
            <person name="Puazo M."/>
            <person name="Qu C."/>
            <person name="Quiroz J."/>
            <person name="Raj R."/>
            <person name="Weissenberger G."/>
            <person name="Xin Y."/>
            <person name="Zou X."/>
            <person name="Han Y."/>
            <person name="Richards S."/>
            <person name="Worley K."/>
            <person name="Muzny D."/>
            <person name="Gibbs R."/>
        </authorList>
    </citation>
    <scope>NUCLEOTIDE SEQUENCE</scope>
    <source>
        <strain evidence="2">Sampled in the wild</strain>
    </source>
</reference>
<dbReference type="GO" id="GO:0016567">
    <property type="term" value="P:protein ubiquitination"/>
    <property type="evidence" value="ECO:0007669"/>
    <property type="project" value="UniProtKB-UniPathway"/>
</dbReference>
<dbReference type="EMBL" id="KZ308979">
    <property type="protein sequence ID" value="KAG8236030.1"/>
    <property type="molecule type" value="Genomic_DNA"/>
</dbReference>
<comment type="caution">
    <text evidence="2">The sequence shown here is derived from an EMBL/GenBank/DDBJ whole genome shotgun (WGS) entry which is preliminary data.</text>
</comment>
<dbReference type="AlphaFoldDB" id="A0A8K0P4W3"/>
<reference evidence="2" key="2">
    <citation type="submission" date="2017-10" db="EMBL/GenBank/DDBJ databases">
        <title>Ladona fulva Genome sequencing and assembly.</title>
        <authorList>
            <person name="Murali S."/>
            <person name="Richards S."/>
            <person name="Bandaranaike D."/>
            <person name="Bellair M."/>
            <person name="Blankenburg K."/>
            <person name="Chao H."/>
            <person name="Dinh H."/>
            <person name="Doddapaneni H."/>
            <person name="Dugan-Rocha S."/>
            <person name="Elkadiri S."/>
            <person name="Gnanaolivu R."/>
            <person name="Hernandez B."/>
            <person name="Skinner E."/>
            <person name="Javaid M."/>
            <person name="Lee S."/>
            <person name="Li M."/>
            <person name="Ming W."/>
            <person name="Munidasa M."/>
            <person name="Muniz J."/>
            <person name="Nguyen L."/>
            <person name="Hughes D."/>
            <person name="Osuji N."/>
            <person name="Pu L.-L."/>
            <person name="Puazo M."/>
            <person name="Qu C."/>
            <person name="Quiroz J."/>
            <person name="Raj R."/>
            <person name="Weissenberger G."/>
            <person name="Xin Y."/>
            <person name="Zou X."/>
            <person name="Han Y."/>
            <person name="Worley K."/>
            <person name="Muzny D."/>
            <person name="Gibbs R."/>
        </authorList>
    </citation>
    <scope>NUCLEOTIDE SEQUENCE</scope>
    <source>
        <strain evidence="2">Sampled in the wild</strain>
    </source>
</reference>
<feature type="region of interest" description="Disordered" evidence="1">
    <location>
        <begin position="1"/>
        <end position="35"/>
    </location>
</feature>
<feature type="compositionally biased region" description="Pro residues" evidence="1">
    <location>
        <begin position="105"/>
        <end position="117"/>
    </location>
</feature>
<proteinExistence type="predicted"/>
<dbReference type="UniPathway" id="UPA00143"/>
<feature type="region of interest" description="Disordered" evidence="1">
    <location>
        <begin position="296"/>
        <end position="318"/>
    </location>
</feature>
<feature type="region of interest" description="Disordered" evidence="1">
    <location>
        <begin position="334"/>
        <end position="394"/>
    </location>
</feature>
<protein>
    <submittedName>
        <fullName evidence="2">Uncharacterized protein</fullName>
    </submittedName>
</protein>
<feature type="region of interest" description="Disordered" evidence="1">
    <location>
        <begin position="234"/>
        <end position="259"/>
    </location>
</feature>
<feature type="compositionally biased region" description="Acidic residues" evidence="1">
    <location>
        <begin position="235"/>
        <end position="259"/>
    </location>
</feature>
<feature type="region of interest" description="Disordered" evidence="1">
    <location>
        <begin position="96"/>
        <end position="126"/>
    </location>
</feature>
<accession>A0A8K0P4W3</accession>
<feature type="compositionally biased region" description="Gly residues" evidence="1">
    <location>
        <begin position="166"/>
        <end position="179"/>
    </location>
</feature>
<feature type="compositionally biased region" description="Gly residues" evidence="1">
    <location>
        <begin position="296"/>
        <end position="311"/>
    </location>
</feature>
<name>A0A8K0P4W3_LADFU</name>
<dbReference type="Proteomes" id="UP000792457">
    <property type="component" value="Unassembled WGS sequence"/>
</dbReference>
<feature type="non-terminal residue" evidence="2">
    <location>
        <position position="450"/>
    </location>
</feature>
<sequence length="450" mass="45972">KKEVGGGGICSESSDSNGGVSGSSAPYVGSTMSVSVPNLTSSSVGEQGATASLLETFAALARGRRTLHGATAGGGSTVPAVVGGGGVCGVGGGMAVASTTGTPPHTTPSPSPSPSPSPGNSLFPRGPSSVSSLVRLALSSNFPAALTGGLLSAAQSYPSLSSSGSHGNGVAGVSSGGQGTCSTAATSTVGVGVGNGPSSFTQVLDMSLTSTSSDSEQVSLEDFLESCRAPTLLAELEDDDELPEAEDDENDEDENEELDDYEEVLEDESAMGSYTGDATQRNGMVGMCPGSSVGGVVGGSVGMSPGPGGSTSGSKRRSWDDEYVLKRQFSALIPAFDPRPGRTNVNQTTDLEVPPPPPPPPAGEEEDDDKDEDGRESRGEESNSIAETFIPQPKLRLTLRGPNLPGIPDVEVELDNPEWTIFRAVQELVQMADLGSRQEKLRRIWEPTYT</sequence>
<feature type="compositionally biased region" description="Basic and acidic residues" evidence="1">
    <location>
        <begin position="372"/>
        <end position="381"/>
    </location>
</feature>
<evidence type="ECO:0000256" key="1">
    <source>
        <dbReference type="SAM" id="MobiDB-lite"/>
    </source>
</evidence>
<feature type="region of interest" description="Disordered" evidence="1">
    <location>
        <begin position="157"/>
        <end position="180"/>
    </location>
</feature>
<organism evidence="2 3">
    <name type="scientific">Ladona fulva</name>
    <name type="common">Scarce chaser dragonfly</name>
    <name type="synonym">Libellula fulva</name>
    <dbReference type="NCBI Taxonomy" id="123851"/>
    <lineage>
        <taxon>Eukaryota</taxon>
        <taxon>Metazoa</taxon>
        <taxon>Ecdysozoa</taxon>
        <taxon>Arthropoda</taxon>
        <taxon>Hexapoda</taxon>
        <taxon>Insecta</taxon>
        <taxon>Pterygota</taxon>
        <taxon>Palaeoptera</taxon>
        <taxon>Odonata</taxon>
        <taxon>Epiprocta</taxon>
        <taxon>Anisoptera</taxon>
        <taxon>Libelluloidea</taxon>
        <taxon>Libellulidae</taxon>
        <taxon>Ladona</taxon>
    </lineage>
</organism>
<feature type="compositionally biased region" description="Low complexity" evidence="1">
    <location>
        <begin position="11"/>
        <end position="24"/>
    </location>
</feature>
<keyword evidence="3" id="KW-1185">Reference proteome</keyword>
<gene>
    <name evidence="2" type="ORF">J437_LFUL015408</name>
</gene>